<dbReference type="PANTHER" id="PTHR30032">
    <property type="entry name" value="N-ACETYLMURAMOYL-L-ALANINE AMIDASE-RELATED"/>
    <property type="match status" value="1"/>
</dbReference>
<evidence type="ECO:0000313" key="3">
    <source>
        <dbReference type="Proteomes" id="UP000297597"/>
    </source>
</evidence>
<name>A0A4Y7RXQ6_9FIRM</name>
<organism evidence="2 3">
    <name type="scientific">Pelotomaculum propionicicum</name>
    <dbReference type="NCBI Taxonomy" id="258475"/>
    <lineage>
        <taxon>Bacteria</taxon>
        <taxon>Bacillati</taxon>
        <taxon>Bacillota</taxon>
        <taxon>Clostridia</taxon>
        <taxon>Eubacteriales</taxon>
        <taxon>Desulfotomaculaceae</taxon>
        <taxon>Pelotomaculum</taxon>
    </lineage>
</organism>
<dbReference type="InterPro" id="IPR014225">
    <property type="entry name" value="Spore_II_D_firmicutes"/>
</dbReference>
<gene>
    <name evidence="2" type="primary">lytB_1</name>
    <name evidence="2" type="ORF">Pmgp_00023</name>
</gene>
<dbReference type="InterPro" id="IPR013486">
    <property type="entry name" value="SpoIID/LytB"/>
</dbReference>
<feature type="domain" description="Sporulation stage II protein D amidase enhancer LytB N-terminal" evidence="1">
    <location>
        <begin position="10"/>
        <end position="118"/>
    </location>
</feature>
<evidence type="ECO:0000259" key="1">
    <source>
        <dbReference type="Pfam" id="PF08486"/>
    </source>
</evidence>
<dbReference type="NCBIfam" id="TIGR02870">
    <property type="entry name" value="spore_II_D"/>
    <property type="match status" value="1"/>
</dbReference>
<dbReference type="GO" id="GO:0030288">
    <property type="term" value="C:outer membrane-bounded periplasmic space"/>
    <property type="evidence" value="ECO:0007669"/>
    <property type="project" value="TreeGrafter"/>
</dbReference>
<protein>
    <submittedName>
        <fullName evidence="2">Amidase enhancer</fullName>
    </submittedName>
</protein>
<comment type="caution">
    <text evidence="2">The sequence shown here is derived from an EMBL/GenBank/DDBJ whole genome shotgun (WGS) entry which is preliminary data.</text>
</comment>
<proteinExistence type="predicted"/>
<dbReference type="AlphaFoldDB" id="A0A4Y7RXQ6"/>
<dbReference type="InterPro" id="IPR051922">
    <property type="entry name" value="Bact_Sporulation_Assoc"/>
</dbReference>
<dbReference type="GO" id="GO:0030435">
    <property type="term" value="P:sporulation resulting in formation of a cellular spore"/>
    <property type="evidence" value="ECO:0007669"/>
    <property type="project" value="InterPro"/>
</dbReference>
<accession>A0A4Y7RXQ6</accession>
<reference evidence="2 3" key="1">
    <citation type="journal article" date="2018" name="Environ. Microbiol.">
        <title>Novel energy conservation strategies and behaviour of Pelotomaculum schinkii driving syntrophic propionate catabolism.</title>
        <authorList>
            <person name="Hidalgo-Ahumada C.A.P."/>
            <person name="Nobu M.K."/>
            <person name="Narihiro T."/>
            <person name="Tamaki H."/>
            <person name="Liu W.T."/>
            <person name="Kamagata Y."/>
            <person name="Stams A.J.M."/>
            <person name="Imachi H."/>
            <person name="Sousa D.Z."/>
        </authorList>
    </citation>
    <scope>NUCLEOTIDE SEQUENCE [LARGE SCALE GENOMIC DNA]</scope>
    <source>
        <strain evidence="2 3">MGP</strain>
    </source>
</reference>
<dbReference type="Pfam" id="PF08486">
    <property type="entry name" value="SpoIID"/>
    <property type="match status" value="1"/>
</dbReference>
<dbReference type="Proteomes" id="UP000297597">
    <property type="component" value="Unassembled WGS sequence"/>
</dbReference>
<dbReference type="PANTHER" id="PTHR30032:SF4">
    <property type="entry name" value="AMIDASE ENHANCER"/>
    <property type="match status" value="1"/>
</dbReference>
<sequence>MTIVRVFVHNENKIKTMQLEDYLVGVVAAEMPAEFPLDALKAQAVAARTYIVKRMGSGGAAVANPLHPGADVCDDPRHGQAWLSREDLKNRWGTLRYYDYYYKVKKAVDETKGQVLVYQGEYIDPAYHASCGGRTENSEDVWKYKVPYLRSVPCPYDADPNPVQTASFSLEQVDLALGTKLSAVPVSGTENNAKTFKVIEKTSTGRPKLLLIGDRQFSAVTVRDLLGLRSTSFTWKAEGDFVYFTTTGYGHGVGLCQYGAKGLAEHGYDYRTILGHYYSGAEITDTRN</sequence>
<dbReference type="InterPro" id="IPR013693">
    <property type="entry name" value="SpoIID/LytB_N"/>
</dbReference>
<evidence type="ECO:0000313" key="2">
    <source>
        <dbReference type="EMBL" id="TEB13623.1"/>
    </source>
</evidence>
<keyword evidence="3" id="KW-1185">Reference proteome</keyword>
<dbReference type="NCBIfam" id="TIGR02669">
    <property type="entry name" value="SpoIID_LytB"/>
    <property type="match status" value="1"/>
</dbReference>
<dbReference type="EMBL" id="QFFZ01000001">
    <property type="protein sequence ID" value="TEB13623.1"/>
    <property type="molecule type" value="Genomic_DNA"/>
</dbReference>